<gene>
    <name evidence="6" type="primary">prmA_1</name>
    <name evidence="6" type="ORF">HRbin17_01399</name>
</gene>
<proteinExistence type="inferred from homology"/>
<sequence>MVAWLEIAVTTAATDAEVVTGLLLNCGCTGTAQTFASDGTVQVVGYLPATEGVTEQLIGFSEQLDYAVAHGWLQRSPQVTTRLLDADAWEVPLRQVLPPLPIGDRFLVTLTDEPADNLQGRIVVRLRSLGGFGTGHHPTTRMCVEWLERLPIAGKRVLDIGTGSGILAIAAALLGAAEVIATDIDDAALDAASDNAQRNGVEGRIHFVKSDLLRRVEGQFDAVLSNLLAPQIKDLAWQLQSRRALASEGVWIGSGISAESWDEVRAVLTKLGYRIHAERCVDGWVAFQATL</sequence>
<evidence type="ECO:0000256" key="4">
    <source>
        <dbReference type="ARBA" id="ARBA00022679"/>
    </source>
</evidence>
<evidence type="ECO:0000313" key="7">
    <source>
        <dbReference type="Proteomes" id="UP000236173"/>
    </source>
</evidence>
<protein>
    <submittedName>
        <fullName evidence="6">Ribosomal protein L11 methyltransferase</fullName>
        <ecNumber evidence="6">2.1.1.-</ecNumber>
    </submittedName>
</protein>
<dbReference type="InterPro" id="IPR050078">
    <property type="entry name" value="Ribosomal_L11_MeTrfase_PrmA"/>
</dbReference>
<evidence type="ECO:0000313" key="6">
    <source>
        <dbReference type="EMBL" id="GBC98882.1"/>
    </source>
</evidence>
<evidence type="ECO:0000256" key="5">
    <source>
        <dbReference type="ARBA" id="ARBA00022691"/>
    </source>
</evidence>
<comment type="similarity">
    <text evidence="1">Belongs to the methyltransferase superfamily. PrmA family.</text>
</comment>
<evidence type="ECO:0000256" key="1">
    <source>
        <dbReference type="ARBA" id="ARBA00009741"/>
    </source>
</evidence>
<dbReference type="PANTHER" id="PTHR43648">
    <property type="entry name" value="ELECTRON TRANSFER FLAVOPROTEIN BETA SUBUNIT LYSINE METHYLTRANSFERASE"/>
    <property type="match status" value="1"/>
</dbReference>
<keyword evidence="6" id="KW-0687">Ribonucleoprotein</keyword>
<dbReference type="GO" id="GO:0032259">
    <property type="term" value="P:methylation"/>
    <property type="evidence" value="ECO:0007669"/>
    <property type="project" value="UniProtKB-KW"/>
</dbReference>
<evidence type="ECO:0000256" key="3">
    <source>
        <dbReference type="ARBA" id="ARBA00022603"/>
    </source>
</evidence>
<dbReference type="GO" id="GO:0008276">
    <property type="term" value="F:protein methyltransferase activity"/>
    <property type="evidence" value="ECO:0007669"/>
    <property type="project" value="InterPro"/>
</dbReference>
<evidence type="ECO:0000256" key="2">
    <source>
        <dbReference type="ARBA" id="ARBA00022490"/>
    </source>
</evidence>
<dbReference type="InterPro" id="IPR029063">
    <property type="entry name" value="SAM-dependent_MTases_sf"/>
</dbReference>
<dbReference type="GO" id="GO:0005840">
    <property type="term" value="C:ribosome"/>
    <property type="evidence" value="ECO:0007669"/>
    <property type="project" value="UniProtKB-KW"/>
</dbReference>
<reference evidence="7" key="1">
    <citation type="submission" date="2017-09" db="EMBL/GenBank/DDBJ databases">
        <title>Metaegenomics of thermophilic ammonia-oxidizing enrichment culture.</title>
        <authorList>
            <person name="Kato S."/>
            <person name="Suzuki K."/>
        </authorList>
    </citation>
    <scope>NUCLEOTIDE SEQUENCE [LARGE SCALE GENOMIC DNA]</scope>
</reference>
<keyword evidence="5" id="KW-0949">S-adenosyl-L-methionine</keyword>
<keyword evidence="3 6" id="KW-0489">Methyltransferase</keyword>
<name>A0A2H5XCH5_9BACT</name>
<accession>A0A2H5XCH5</accession>
<organism evidence="6 7">
    <name type="scientific">Candidatus Fervidibacter japonicus</name>
    <dbReference type="NCBI Taxonomy" id="2035412"/>
    <lineage>
        <taxon>Bacteria</taxon>
        <taxon>Candidatus Fervidibacterota</taxon>
        <taxon>Candidatus Fervidibacter</taxon>
    </lineage>
</organism>
<dbReference type="InterPro" id="IPR004498">
    <property type="entry name" value="Ribosomal_PrmA_MeTrfase"/>
</dbReference>
<dbReference type="Proteomes" id="UP000236173">
    <property type="component" value="Unassembled WGS sequence"/>
</dbReference>
<keyword evidence="6" id="KW-0689">Ribosomal protein</keyword>
<dbReference type="Pfam" id="PF06325">
    <property type="entry name" value="PrmA"/>
    <property type="match status" value="1"/>
</dbReference>
<keyword evidence="4 6" id="KW-0808">Transferase</keyword>
<dbReference type="EMBL" id="BEHT01000017">
    <property type="protein sequence ID" value="GBC98882.1"/>
    <property type="molecule type" value="Genomic_DNA"/>
</dbReference>
<dbReference type="AlphaFoldDB" id="A0A2H5XCH5"/>
<comment type="caution">
    <text evidence="6">The sequence shown here is derived from an EMBL/GenBank/DDBJ whole genome shotgun (WGS) entry which is preliminary data.</text>
</comment>
<keyword evidence="2" id="KW-0963">Cytoplasm</keyword>
<dbReference type="PANTHER" id="PTHR43648:SF1">
    <property type="entry name" value="ELECTRON TRANSFER FLAVOPROTEIN BETA SUBUNIT LYSINE METHYLTRANSFERASE"/>
    <property type="match status" value="1"/>
</dbReference>
<dbReference type="Gene3D" id="3.40.50.150">
    <property type="entry name" value="Vaccinia Virus protein VP39"/>
    <property type="match status" value="1"/>
</dbReference>
<dbReference type="PIRSF" id="PIRSF000401">
    <property type="entry name" value="RPL11_MTase"/>
    <property type="match status" value="1"/>
</dbReference>
<dbReference type="EC" id="2.1.1.-" evidence="6"/>
<dbReference type="SUPFAM" id="SSF53335">
    <property type="entry name" value="S-adenosyl-L-methionine-dependent methyltransferases"/>
    <property type="match status" value="1"/>
</dbReference>